<accession>A0A6N7LTC8</accession>
<sequence length="242" mass="27228">MGSLYQNKVIRSLRVLLLLAPILAVAPVASAQPPVTPFTLDYRLKSEGVPFTITATRTLKQVKGGLWKMEVSAKNWLGEIRETALFNWQSCTPQSSYYGYMRKGLGRLKEASLHLDRETGIAASERSGKGMLSYPISDTATDELSVSLALQCALERGEKDIELDVADERSLETQRFKVVGEETLKIDGERLKTVKVQRVRDDNSPRQTFMWFAPNHQFLLVQLQQKNKDGEHVMTLQSLEGK</sequence>
<evidence type="ECO:0000256" key="1">
    <source>
        <dbReference type="SAM" id="SignalP"/>
    </source>
</evidence>
<organism evidence="2 3">
    <name type="scientific">Alcanivorax sediminis</name>
    <dbReference type="NCBI Taxonomy" id="2663008"/>
    <lineage>
        <taxon>Bacteria</taxon>
        <taxon>Pseudomonadati</taxon>
        <taxon>Pseudomonadota</taxon>
        <taxon>Gammaproteobacteria</taxon>
        <taxon>Oceanospirillales</taxon>
        <taxon>Alcanivoracaceae</taxon>
        <taxon>Alcanivorax</taxon>
    </lineage>
</organism>
<dbReference type="EMBL" id="WIRE01000001">
    <property type="protein sequence ID" value="MQX53677.1"/>
    <property type="molecule type" value="Genomic_DNA"/>
</dbReference>
<comment type="caution">
    <text evidence="2">The sequence shown here is derived from an EMBL/GenBank/DDBJ whole genome shotgun (WGS) entry which is preliminary data.</text>
</comment>
<protein>
    <submittedName>
        <fullName evidence="2">DUF3108 domain-containing protein</fullName>
    </submittedName>
</protein>
<reference evidence="2 3" key="1">
    <citation type="submission" date="2019-10" db="EMBL/GenBank/DDBJ databases">
        <title>Alcanivorax sp.PA15-N-34 draft genome sequence.</title>
        <authorList>
            <person name="Liao X."/>
            <person name="Shao Z."/>
        </authorList>
    </citation>
    <scope>NUCLEOTIDE SEQUENCE [LARGE SCALE GENOMIC DNA]</scope>
    <source>
        <strain evidence="2 3">PA15-N-34</strain>
    </source>
</reference>
<evidence type="ECO:0000313" key="3">
    <source>
        <dbReference type="Proteomes" id="UP000469421"/>
    </source>
</evidence>
<keyword evidence="3" id="KW-1185">Reference proteome</keyword>
<name>A0A6N7LTC8_9GAMM</name>
<gene>
    <name evidence="2" type="ORF">GFN93_10480</name>
</gene>
<dbReference type="RefSeq" id="WP_153501044.1">
    <property type="nucleotide sequence ID" value="NZ_WIRE01000001.1"/>
</dbReference>
<evidence type="ECO:0000313" key="2">
    <source>
        <dbReference type="EMBL" id="MQX53677.1"/>
    </source>
</evidence>
<feature type="chain" id="PRO_5026872764" evidence="1">
    <location>
        <begin position="32"/>
        <end position="242"/>
    </location>
</feature>
<feature type="signal peptide" evidence="1">
    <location>
        <begin position="1"/>
        <end position="31"/>
    </location>
</feature>
<dbReference type="Pfam" id="PF11306">
    <property type="entry name" value="DUF3108"/>
    <property type="match status" value="1"/>
</dbReference>
<proteinExistence type="predicted"/>
<dbReference type="Proteomes" id="UP000469421">
    <property type="component" value="Unassembled WGS sequence"/>
</dbReference>
<dbReference type="InterPro" id="IPR021457">
    <property type="entry name" value="DUF3108"/>
</dbReference>
<dbReference type="AlphaFoldDB" id="A0A6N7LTC8"/>
<keyword evidence="1" id="KW-0732">Signal</keyword>